<gene>
    <name evidence="5" type="ORF">HYPSUDRAFT_208022</name>
</gene>
<keyword evidence="2" id="KW-0119">Carbohydrate metabolism</keyword>
<dbReference type="Proteomes" id="UP000054270">
    <property type="component" value="Unassembled WGS sequence"/>
</dbReference>
<feature type="chain" id="PRO_5002265290" description="AA9 family lytic polysaccharide monooxygenase" evidence="3">
    <location>
        <begin position="20"/>
        <end position="220"/>
    </location>
</feature>
<comment type="function">
    <text evidence="2">Lytic polysaccharide monooxygenase (LMPO) that depolymerizes crystalline and amorphous polysaccharides via the oxidation of scissile alpha- or beta-(1-4)-glycosidic bonds, yielding C1 and/or C4 oxidation products. Catalysis by LPMOs requires the reduction of the active-site copper from Cu(II) to Cu(I) by a reducing agent and H(2)O(2) or O(2) as a cosubstrate.</text>
</comment>
<evidence type="ECO:0000256" key="3">
    <source>
        <dbReference type="SAM" id="SignalP"/>
    </source>
</evidence>
<comment type="catalytic activity">
    <reaction evidence="2">
        <text>[(1-&gt;4)-beta-D-glucosyl]n+m + reduced acceptor + O2 = 4-dehydro-beta-D-glucosyl-[(1-&gt;4)-beta-D-glucosyl]n-1 + [(1-&gt;4)-beta-D-glucosyl]m + acceptor + H2O.</text>
        <dbReference type="EC" id="1.14.99.56"/>
    </reaction>
</comment>
<sequence length="220" mass="22982">MKCFAILSAVILSTQSVSAHYIFKTLVAGSKTSTQAVRQPQNNEPIHDITSAGMTCNVDPGSAGETVSVAAGDTIGFQLDTAMYHEGPVSIYLGKAPGTAADWDGSGSDWFKIAEWGASSFAPMKFSSYELTTFTTTIPTVVPSGEYLARIENIALHLGTGVPEIFVSCAQISVTGGGSGNPSKVAIPGYVGANDPSVVIDIYNSKNTTYTVPGPEVYRG</sequence>
<dbReference type="AlphaFoldDB" id="A0A0D2N880"/>
<feature type="signal peptide" evidence="3">
    <location>
        <begin position="1"/>
        <end position="19"/>
    </location>
</feature>
<dbReference type="CDD" id="cd21175">
    <property type="entry name" value="LPMO_AA9"/>
    <property type="match status" value="1"/>
</dbReference>
<keyword evidence="2" id="KW-0136">Cellulose degradation</keyword>
<dbReference type="EMBL" id="KN817649">
    <property type="protein sequence ID" value="KJA15304.1"/>
    <property type="molecule type" value="Genomic_DNA"/>
</dbReference>
<dbReference type="InterPro" id="IPR049892">
    <property type="entry name" value="AA9"/>
</dbReference>
<protein>
    <recommendedName>
        <fullName evidence="2">AA9 family lytic polysaccharide monooxygenase</fullName>
        <ecNumber evidence="2">1.14.99.56</ecNumber>
    </recommendedName>
    <alternativeName>
        <fullName evidence="2">Endo-beta-1,4-glucanase</fullName>
    </alternativeName>
    <alternativeName>
        <fullName evidence="2">Glycosyl hydrolase 61 family protein</fullName>
    </alternativeName>
</protein>
<dbReference type="OrthoDB" id="3496539at2759"/>
<keyword evidence="2" id="KW-0624">Polysaccharide degradation</keyword>
<dbReference type="InterPro" id="IPR005103">
    <property type="entry name" value="AA9_LPMO"/>
</dbReference>
<evidence type="ECO:0000256" key="1">
    <source>
        <dbReference type="ARBA" id="ARBA00023157"/>
    </source>
</evidence>
<keyword evidence="5" id="KW-0503">Monooxygenase</keyword>
<dbReference type="EC" id="1.14.99.56" evidence="2"/>
<organism evidence="5 6">
    <name type="scientific">Hypholoma sublateritium (strain FD-334 SS-4)</name>
    <dbReference type="NCBI Taxonomy" id="945553"/>
    <lineage>
        <taxon>Eukaryota</taxon>
        <taxon>Fungi</taxon>
        <taxon>Dikarya</taxon>
        <taxon>Basidiomycota</taxon>
        <taxon>Agaricomycotina</taxon>
        <taxon>Agaricomycetes</taxon>
        <taxon>Agaricomycetidae</taxon>
        <taxon>Agaricales</taxon>
        <taxon>Agaricineae</taxon>
        <taxon>Strophariaceae</taxon>
        <taxon>Hypholoma</taxon>
    </lineage>
</organism>
<feature type="domain" description="Auxiliary Activity family 9 catalytic" evidence="4">
    <location>
        <begin position="20"/>
        <end position="210"/>
    </location>
</feature>
<keyword evidence="5" id="KW-0560">Oxidoreductase</keyword>
<reference evidence="6" key="1">
    <citation type="submission" date="2014-04" db="EMBL/GenBank/DDBJ databases">
        <title>Evolutionary Origins and Diversification of the Mycorrhizal Mutualists.</title>
        <authorList>
            <consortium name="DOE Joint Genome Institute"/>
            <consortium name="Mycorrhizal Genomics Consortium"/>
            <person name="Kohler A."/>
            <person name="Kuo A."/>
            <person name="Nagy L.G."/>
            <person name="Floudas D."/>
            <person name="Copeland A."/>
            <person name="Barry K.W."/>
            <person name="Cichocki N."/>
            <person name="Veneault-Fourrey C."/>
            <person name="LaButti K."/>
            <person name="Lindquist E.A."/>
            <person name="Lipzen A."/>
            <person name="Lundell T."/>
            <person name="Morin E."/>
            <person name="Murat C."/>
            <person name="Riley R."/>
            <person name="Ohm R."/>
            <person name="Sun H."/>
            <person name="Tunlid A."/>
            <person name="Henrissat B."/>
            <person name="Grigoriev I.V."/>
            <person name="Hibbett D.S."/>
            <person name="Martin F."/>
        </authorList>
    </citation>
    <scope>NUCLEOTIDE SEQUENCE [LARGE SCALE GENOMIC DNA]</scope>
    <source>
        <strain evidence="6">FD-334 SS-4</strain>
    </source>
</reference>
<proteinExistence type="predicted"/>
<dbReference type="GO" id="GO:0005576">
    <property type="term" value="C:extracellular region"/>
    <property type="evidence" value="ECO:0007669"/>
    <property type="project" value="UniProtKB-SubCell"/>
</dbReference>
<dbReference type="GO" id="GO:0030245">
    <property type="term" value="P:cellulose catabolic process"/>
    <property type="evidence" value="ECO:0007669"/>
    <property type="project" value="UniProtKB-UniRule"/>
</dbReference>
<keyword evidence="6" id="KW-1185">Reference proteome</keyword>
<dbReference type="PANTHER" id="PTHR33353:SF11">
    <property type="entry name" value="GLYCOSYLHYDROLASE FAMILY 61-7 PROTEIN"/>
    <property type="match status" value="1"/>
</dbReference>
<evidence type="ECO:0000313" key="6">
    <source>
        <dbReference type="Proteomes" id="UP000054270"/>
    </source>
</evidence>
<comment type="subcellular location">
    <subcellularLocation>
        <location evidence="2">Secreted</location>
    </subcellularLocation>
</comment>
<keyword evidence="1 2" id="KW-1015">Disulfide bond</keyword>
<dbReference type="OMA" id="KIPGAFK"/>
<dbReference type="PANTHER" id="PTHR33353">
    <property type="entry name" value="PUTATIVE (AFU_ORTHOLOGUE AFUA_1G12560)-RELATED"/>
    <property type="match status" value="1"/>
</dbReference>
<dbReference type="Gene3D" id="2.70.50.70">
    <property type="match status" value="1"/>
</dbReference>
<dbReference type="GO" id="GO:0008810">
    <property type="term" value="F:cellulase activity"/>
    <property type="evidence" value="ECO:0007669"/>
    <property type="project" value="UniProtKB-UniRule"/>
</dbReference>
<evidence type="ECO:0000313" key="5">
    <source>
        <dbReference type="EMBL" id="KJA15304.1"/>
    </source>
</evidence>
<keyword evidence="2" id="KW-0964">Secreted</keyword>
<dbReference type="Pfam" id="PF03443">
    <property type="entry name" value="AA9"/>
    <property type="match status" value="1"/>
</dbReference>
<evidence type="ECO:0000256" key="2">
    <source>
        <dbReference type="RuleBase" id="RU368122"/>
    </source>
</evidence>
<keyword evidence="3" id="KW-0732">Signal</keyword>
<accession>A0A0D2N880</accession>
<dbReference type="GO" id="GO:0004497">
    <property type="term" value="F:monooxygenase activity"/>
    <property type="evidence" value="ECO:0007669"/>
    <property type="project" value="UniProtKB-KW"/>
</dbReference>
<name>A0A0D2N880_HYPSF</name>
<evidence type="ECO:0000259" key="4">
    <source>
        <dbReference type="Pfam" id="PF03443"/>
    </source>
</evidence>
<comment type="domain">
    <text evidence="2">Has a modular structure: an endo-beta-1,4-glucanase catalytic module at the N-terminus, a linker rich in serines and threonines, and a C-terminal carbohydrate-binding module (CBM).</text>
</comment>
<dbReference type="GO" id="GO:0030248">
    <property type="term" value="F:cellulose binding"/>
    <property type="evidence" value="ECO:0007669"/>
    <property type="project" value="UniProtKB-UniRule"/>
</dbReference>